<keyword evidence="4" id="KW-0479">Metal-binding</keyword>
<dbReference type="PANTHER" id="PTHR23407:SF1">
    <property type="entry name" value="5-FORMYLTETRAHYDROFOLATE CYCLO-LIGASE"/>
    <property type="match status" value="1"/>
</dbReference>
<keyword evidence="5" id="KW-0436">Ligase</keyword>
<sequence>MTLEDKPGLRRWLRQRRRAISPVDQHRAAQAAAERLSALARWRHAKRVAVYLPADGEMGTAAVMDAAWQAGKAIYLPVIQPPRGQHGAAAARRAGHLVFRRYQPRTPLRPGLLGIPEPVRGAAPCLPLAALDVLVMPLVGFDARGRRLGMGGGFYDRTLAGRNGHRRPWRVGLAHAIQQIPALPEDPWDQRLDACVTESSTWLW</sequence>
<dbReference type="InterPro" id="IPR037171">
    <property type="entry name" value="NagB/RpiA_transferase-like"/>
</dbReference>
<dbReference type="PANTHER" id="PTHR23407">
    <property type="entry name" value="ATPASE INHIBITOR/5-FORMYLTETRAHYDROFOLATE CYCLO-LIGASE"/>
    <property type="match status" value="1"/>
</dbReference>
<evidence type="ECO:0000256" key="2">
    <source>
        <dbReference type="ARBA" id="ARBA00022741"/>
    </source>
</evidence>
<dbReference type="EMBL" id="JBAKFM010000003">
    <property type="protein sequence ID" value="MEX0469428.1"/>
    <property type="molecule type" value="Genomic_DNA"/>
</dbReference>
<keyword evidence="3 4" id="KW-0067">ATP-binding</keyword>
<evidence type="ECO:0000313" key="6">
    <source>
        <dbReference type="Proteomes" id="UP001556709"/>
    </source>
</evidence>
<dbReference type="SUPFAM" id="SSF100950">
    <property type="entry name" value="NagB/RpiA/CoA transferase-like"/>
    <property type="match status" value="1"/>
</dbReference>
<dbReference type="NCBIfam" id="TIGR02727">
    <property type="entry name" value="MTHFS_bact"/>
    <property type="match status" value="1"/>
</dbReference>
<dbReference type="RefSeq" id="WP_367959256.1">
    <property type="nucleotide sequence ID" value="NZ_JBAKFK010000003.1"/>
</dbReference>
<reference evidence="5 6" key="1">
    <citation type="submission" date="2024-02" db="EMBL/GenBank/DDBJ databases">
        <title>New especies of Spiribacter isolated from saline water.</title>
        <authorList>
            <person name="Leon M.J."/>
            <person name="De La Haba R."/>
            <person name="Sanchez-Porro C."/>
            <person name="Ventosa A."/>
        </authorList>
    </citation>
    <scope>NUCLEOTIDE SEQUENCE [LARGE SCALE GENOMIC DNA]</scope>
    <source>
        <strain evidence="6">ag22IC6-390</strain>
    </source>
</reference>
<dbReference type="InterPro" id="IPR002698">
    <property type="entry name" value="FTHF_cligase"/>
</dbReference>
<dbReference type="Gene3D" id="3.40.50.10420">
    <property type="entry name" value="NagB/RpiA/CoA transferase-like"/>
    <property type="match status" value="1"/>
</dbReference>
<evidence type="ECO:0000256" key="1">
    <source>
        <dbReference type="ARBA" id="ARBA00010638"/>
    </source>
</evidence>
<proteinExistence type="inferred from homology"/>
<name>A0ABV3TCU6_9GAMM</name>
<comment type="cofactor">
    <cofactor evidence="4">
        <name>Mg(2+)</name>
        <dbReference type="ChEBI" id="CHEBI:18420"/>
    </cofactor>
</comment>
<dbReference type="InterPro" id="IPR024185">
    <property type="entry name" value="FTHF_cligase-like_sf"/>
</dbReference>
<keyword evidence="6" id="KW-1185">Reference proteome</keyword>
<accession>A0ABV3TCU6</accession>
<comment type="similarity">
    <text evidence="1 4">Belongs to the 5-formyltetrahydrofolate cyclo-ligase family.</text>
</comment>
<dbReference type="Pfam" id="PF01812">
    <property type="entry name" value="5-FTHF_cyc-lig"/>
    <property type="match status" value="1"/>
</dbReference>
<keyword evidence="4" id="KW-0460">Magnesium</keyword>
<comment type="catalytic activity">
    <reaction evidence="4">
        <text>(6S)-5-formyl-5,6,7,8-tetrahydrofolate + ATP = (6R)-5,10-methenyltetrahydrofolate + ADP + phosphate</text>
        <dbReference type="Rhea" id="RHEA:10488"/>
        <dbReference type="ChEBI" id="CHEBI:30616"/>
        <dbReference type="ChEBI" id="CHEBI:43474"/>
        <dbReference type="ChEBI" id="CHEBI:57455"/>
        <dbReference type="ChEBI" id="CHEBI:57457"/>
        <dbReference type="ChEBI" id="CHEBI:456216"/>
        <dbReference type="EC" id="6.3.3.2"/>
    </reaction>
</comment>
<dbReference type="EC" id="6.3.3.2" evidence="4"/>
<gene>
    <name evidence="5" type="ORF">V6X73_06800</name>
</gene>
<dbReference type="Proteomes" id="UP001556709">
    <property type="component" value="Unassembled WGS sequence"/>
</dbReference>
<dbReference type="PIRSF" id="PIRSF006806">
    <property type="entry name" value="FTHF_cligase"/>
    <property type="match status" value="1"/>
</dbReference>
<protein>
    <recommendedName>
        <fullName evidence="4">5-formyltetrahydrofolate cyclo-ligase</fullName>
        <ecNumber evidence="4">6.3.3.2</ecNumber>
    </recommendedName>
</protein>
<comment type="caution">
    <text evidence="5">The sequence shown here is derived from an EMBL/GenBank/DDBJ whole genome shotgun (WGS) entry which is preliminary data.</text>
</comment>
<keyword evidence="2 4" id="KW-0547">Nucleotide-binding</keyword>
<organism evidence="5 6">
    <name type="scientific">Spiribacter pallidus</name>
    <dbReference type="NCBI Taxonomy" id="1987936"/>
    <lineage>
        <taxon>Bacteria</taxon>
        <taxon>Pseudomonadati</taxon>
        <taxon>Pseudomonadota</taxon>
        <taxon>Gammaproteobacteria</taxon>
        <taxon>Chromatiales</taxon>
        <taxon>Ectothiorhodospiraceae</taxon>
        <taxon>Spiribacter</taxon>
    </lineage>
</organism>
<evidence type="ECO:0000313" key="5">
    <source>
        <dbReference type="EMBL" id="MEX0469428.1"/>
    </source>
</evidence>
<dbReference type="GO" id="GO:0030272">
    <property type="term" value="F:5-formyltetrahydrofolate cyclo-ligase activity"/>
    <property type="evidence" value="ECO:0007669"/>
    <property type="project" value="UniProtKB-EC"/>
</dbReference>
<evidence type="ECO:0000256" key="3">
    <source>
        <dbReference type="ARBA" id="ARBA00022840"/>
    </source>
</evidence>
<evidence type="ECO:0000256" key="4">
    <source>
        <dbReference type="RuleBase" id="RU361279"/>
    </source>
</evidence>